<dbReference type="AlphaFoldDB" id="A0A843T8F3"/>
<accession>A0A843T8F3</accession>
<protein>
    <submittedName>
        <fullName evidence="1">Uncharacterized protein</fullName>
    </submittedName>
</protein>
<dbReference type="Proteomes" id="UP000652761">
    <property type="component" value="Unassembled WGS sequence"/>
</dbReference>
<gene>
    <name evidence="1" type="ORF">Taro_000658</name>
</gene>
<organism evidence="1 2">
    <name type="scientific">Colocasia esculenta</name>
    <name type="common">Wild taro</name>
    <name type="synonym">Arum esculentum</name>
    <dbReference type="NCBI Taxonomy" id="4460"/>
    <lineage>
        <taxon>Eukaryota</taxon>
        <taxon>Viridiplantae</taxon>
        <taxon>Streptophyta</taxon>
        <taxon>Embryophyta</taxon>
        <taxon>Tracheophyta</taxon>
        <taxon>Spermatophyta</taxon>
        <taxon>Magnoliopsida</taxon>
        <taxon>Liliopsida</taxon>
        <taxon>Araceae</taxon>
        <taxon>Aroideae</taxon>
        <taxon>Colocasieae</taxon>
        <taxon>Colocasia</taxon>
    </lineage>
</organism>
<comment type="caution">
    <text evidence="1">The sequence shown here is derived from an EMBL/GenBank/DDBJ whole genome shotgun (WGS) entry which is preliminary data.</text>
</comment>
<name>A0A843T8F3_COLES</name>
<evidence type="ECO:0000313" key="2">
    <source>
        <dbReference type="Proteomes" id="UP000652761"/>
    </source>
</evidence>
<proteinExistence type="predicted"/>
<keyword evidence="2" id="KW-1185">Reference proteome</keyword>
<dbReference type="EMBL" id="NMUH01000012">
    <property type="protein sequence ID" value="MQL68328.1"/>
    <property type="molecule type" value="Genomic_DNA"/>
</dbReference>
<evidence type="ECO:0000313" key="1">
    <source>
        <dbReference type="EMBL" id="MQL68328.1"/>
    </source>
</evidence>
<reference evidence="1" key="1">
    <citation type="submission" date="2017-07" db="EMBL/GenBank/DDBJ databases">
        <title>Taro Niue Genome Assembly and Annotation.</title>
        <authorList>
            <person name="Atibalentja N."/>
            <person name="Keating K."/>
            <person name="Fields C.J."/>
        </authorList>
    </citation>
    <scope>NUCLEOTIDE SEQUENCE</scope>
    <source>
        <strain evidence="1">Niue_2</strain>
        <tissue evidence="1">Leaf</tissue>
    </source>
</reference>
<sequence length="84" mass="9379">MSIRYEAKMKQGITGQIEKKLCPLSKIDAPFCTSTIGFSNKLGSRVASLERWGSGERLGKIVVFLNLALHQPRNLQRVLSVQSF</sequence>